<organism evidence="4 5">
    <name type="scientific">Mytilus edulis</name>
    <name type="common">Blue mussel</name>
    <dbReference type="NCBI Taxonomy" id="6550"/>
    <lineage>
        <taxon>Eukaryota</taxon>
        <taxon>Metazoa</taxon>
        <taxon>Spiralia</taxon>
        <taxon>Lophotrochozoa</taxon>
        <taxon>Mollusca</taxon>
        <taxon>Bivalvia</taxon>
        <taxon>Autobranchia</taxon>
        <taxon>Pteriomorphia</taxon>
        <taxon>Mytilida</taxon>
        <taxon>Mytiloidea</taxon>
        <taxon>Mytilidae</taxon>
        <taxon>Mytilinae</taxon>
        <taxon>Mytilus</taxon>
    </lineage>
</organism>
<dbReference type="Gene3D" id="3.10.100.10">
    <property type="entry name" value="Mannose-Binding Protein A, subunit A"/>
    <property type="match status" value="1"/>
</dbReference>
<dbReference type="GO" id="GO:0005886">
    <property type="term" value="C:plasma membrane"/>
    <property type="evidence" value="ECO:0007669"/>
    <property type="project" value="TreeGrafter"/>
</dbReference>
<reference evidence="4" key="1">
    <citation type="submission" date="2021-03" db="EMBL/GenBank/DDBJ databases">
        <authorList>
            <person name="Bekaert M."/>
        </authorList>
    </citation>
    <scope>NUCLEOTIDE SEQUENCE</scope>
</reference>
<dbReference type="SUPFAM" id="SSF56436">
    <property type="entry name" value="C-type lectin-like"/>
    <property type="match status" value="1"/>
</dbReference>
<keyword evidence="2" id="KW-1015">Disulfide bond</keyword>
<evidence type="ECO:0000259" key="3">
    <source>
        <dbReference type="PROSITE" id="PS50041"/>
    </source>
</evidence>
<dbReference type="GO" id="GO:0038023">
    <property type="term" value="F:signaling receptor activity"/>
    <property type="evidence" value="ECO:0007669"/>
    <property type="project" value="TreeGrafter"/>
</dbReference>
<dbReference type="SMART" id="SM00034">
    <property type="entry name" value="CLECT"/>
    <property type="match status" value="1"/>
</dbReference>
<name>A0A8S3T430_MYTED</name>
<dbReference type="InterPro" id="IPR016187">
    <property type="entry name" value="CTDL_fold"/>
</dbReference>
<evidence type="ECO:0000313" key="5">
    <source>
        <dbReference type="Proteomes" id="UP000683360"/>
    </source>
</evidence>
<dbReference type="AlphaFoldDB" id="A0A8S3T430"/>
<keyword evidence="1" id="KW-1133">Transmembrane helix</keyword>
<evidence type="ECO:0000256" key="1">
    <source>
        <dbReference type="ARBA" id="ARBA00022989"/>
    </source>
</evidence>
<dbReference type="InterPro" id="IPR051527">
    <property type="entry name" value="KLR_subfamily_B"/>
</dbReference>
<proteinExistence type="predicted"/>
<sequence length="298" mass="34132">MLRVLEIKLNWKSHESHVGPLVMKNQNKQINSNVLLQRQQALMLRVLEIKLNWKSHESHVGPLVMKNQNKQINSNVLLQRQQALMLRVLEIKLNWKSHESHVGPLVMKNQNKQINSNVLLQRQQALMLRVLEIKLNWKSHVGPLVMKNQNKQINTAASVDAACPRDWTELEGSCWFVSHGKAKWTDASASCQSFHGELAVIPDRQILTSLQSGLLSHTHGDKIWIDGSDIIREGDWLWNSNLQAIDLNMLGLSISDNDKDKNCLYIDRDNHYNWKAESCDSDAYYICQHRPTGSSILG</sequence>
<keyword evidence="5" id="KW-1185">Reference proteome</keyword>
<dbReference type="Pfam" id="PF00059">
    <property type="entry name" value="Lectin_C"/>
    <property type="match status" value="1"/>
</dbReference>
<evidence type="ECO:0000313" key="4">
    <source>
        <dbReference type="EMBL" id="CAG2226558.1"/>
    </source>
</evidence>
<protein>
    <recommendedName>
        <fullName evidence="3">C-type lectin domain-containing protein</fullName>
    </recommendedName>
</protein>
<gene>
    <name evidence="4" type="ORF">MEDL_39642</name>
</gene>
<keyword evidence="1" id="KW-0812">Transmembrane</keyword>
<accession>A0A8S3T430</accession>
<dbReference type="InterPro" id="IPR016186">
    <property type="entry name" value="C-type_lectin-like/link_sf"/>
</dbReference>
<dbReference type="EMBL" id="CAJPWZ010001918">
    <property type="protein sequence ID" value="CAG2226558.1"/>
    <property type="molecule type" value="Genomic_DNA"/>
</dbReference>
<dbReference type="CDD" id="cd00037">
    <property type="entry name" value="CLECT"/>
    <property type="match status" value="1"/>
</dbReference>
<comment type="caution">
    <text evidence="4">The sequence shown here is derived from an EMBL/GenBank/DDBJ whole genome shotgun (WGS) entry which is preliminary data.</text>
</comment>
<dbReference type="InterPro" id="IPR001304">
    <property type="entry name" value="C-type_lectin-like"/>
</dbReference>
<dbReference type="PANTHER" id="PTHR46784:SF1">
    <property type="entry name" value="KILLER CELL LECTIN-LIKE RECEPTOR SUBFAMILY B MEMBER 1"/>
    <property type="match status" value="1"/>
</dbReference>
<dbReference type="GO" id="GO:0009986">
    <property type="term" value="C:cell surface"/>
    <property type="evidence" value="ECO:0007669"/>
    <property type="project" value="TreeGrafter"/>
</dbReference>
<feature type="domain" description="C-type lectin" evidence="3">
    <location>
        <begin position="170"/>
        <end position="288"/>
    </location>
</feature>
<keyword evidence="1" id="KW-0472">Membrane</keyword>
<evidence type="ECO:0000256" key="2">
    <source>
        <dbReference type="ARBA" id="ARBA00023157"/>
    </source>
</evidence>
<dbReference type="Proteomes" id="UP000683360">
    <property type="component" value="Unassembled WGS sequence"/>
</dbReference>
<dbReference type="PANTHER" id="PTHR46784">
    <property type="entry name" value="KILLER CELL LECTIN-LIKE RECEPTOR SUBFAMILY B MEMBER 1"/>
    <property type="match status" value="1"/>
</dbReference>
<dbReference type="PROSITE" id="PS50041">
    <property type="entry name" value="C_TYPE_LECTIN_2"/>
    <property type="match status" value="1"/>
</dbReference>
<dbReference type="OrthoDB" id="8998425at2759"/>